<accession>A0A418JH70</accession>
<proteinExistence type="inferred from homology"/>
<gene>
    <name evidence="2" type="ORF">BUZ57_09840</name>
</gene>
<protein>
    <submittedName>
        <fullName evidence="2">Fructosamine kinase family protein</fullName>
    </submittedName>
</protein>
<dbReference type="EMBL" id="QXVO01000033">
    <property type="protein sequence ID" value="RIO44145.1"/>
    <property type="molecule type" value="Genomic_DNA"/>
</dbReference>
<dbReference type="PIRSF" id="PIRSF006221">
    <property type="entry name" value="Ketosamine-3-kinase"/>
    <property type="match status" value="1"/>
</dbReference>
<dbReference type="Proteomes" id="UP000285625">
    <property type="component" value="Unassembled WGS sequence"/>
</dbReference>
<evidence type="ECO:0000313" key="3">
    <source>
        <dbReference type="Proteomes" id="UP000285625"/>
    </source>
</evidence>
<keyword evidence="1" id="KW-0808">Transferase</keyword>
<dbReference type="PANTHER" id="PTHR12149">
    <property type="entry name" value="FRUCTOSAMINE 3 KINASE-RELATED PROTEIN"/>
    <property type="match status" value="1"/>
</dbReference>
<sequence length="289" mass="32840">MNLEQWSAALPLKDITSIMPVSGGDVNDAYKVETLNETYFLLVQPNRSERFYAAEIAGLKAFEKAGITAPRVIAQGENDGDAYLLLSYLEEGTSGRQEELGRLVATLHRTESENGQFGFHLPYEGGDHRFDNTWTKDWATLFLAQRIIPLKERIVSQHLLSAKDLTLFDQVYDIMSQSLKQHTSRPSLLHGDLWAGNYMFLTDGTPALFDPSPLYGDREFDLGATKVFGGFSQEFYDAYHEAYPLSKGARERIRFYELYLLLVHLVKFGAMYEGRVRKVMKEIITDTTI</sequence>
<dbReference type="STRING" id="1284.SHYC_01865"/>
<keyword evidence="1 2" id="KW-0418">Kinase</keyword>
<dbReference type="InterPro" id="IPR011009">
    <property type="entry name" value="Kinase-like_dom_sf"/>
</dbReference>
<dbReference type="GO" id="GO:0016301">
    <property type="term" value="F:kinase activity"/>
    <property type="evidence" value="ECO:0007669"/>
    <property type="project" value="UniProtKB-UniRule"/>
</dbReference>
<reference evidence="2 3" key="1">
    <citation type="journal article" date="2016" name="Front. Microbiol.">
        <title>Comprehensive Phylogenetic Analysis of Bovine Non-aureus Staphylococci Species Based on Whole-Genome Sequencing.</title>
        <authorList>
            <person name="Naushad S."/>
            <person name="Barkema H.W."/>
            <person name="Luby C."/>
            <person name="Condas L.A."/>
            <person name="Nobrega D.B."/>
            <person name="Carson D.A."/>
            <person name="De Buck J."/>
        </authorList>
    </citation>
    <scope>NUCLEOTIDE SEQUENCE [LARGE SCALE GENOMIC DNA]</scope>
    <source>
        <strain evidence="2 3">SNUC 5959</strain>
    </source>
</reference>
<dbReference type="PANTHER" id="PTHR12149:SF8">
    <property type="entry name" value="PROTEIN-RIBULOSAMINE 3-KINASE"/>
    <property type="match status" value="1"/>
</dbReference>
<name>A0A418JH70_STAHY</name>
<dbReference type="RefSeq" id="WP_107632739.1">
    <property type="nucleotide sequence ID" value="NZ_CP170216.1"/>
</dbReference>
<evidence type="ECO:0000256" key="1">
    <source>
        <dbReference type="PIRNR" id="PIRNR006221"/>
    </source>
</evidence>
<dbReference type="InterPro" id="IPR016477">
    <property type="entry name" value="Fructo-/Ketosamine-3-kinase"/>
</dbReference>
<organism evidence="2 3">
    <name type="scientific">Staphylococcus hyicus</name>
    <dbReference type="NCBI Taxonomy" id="1284"/>
    <lineage>
        <taxon>Bacteria</taxon>
        <taxon>Bacillati</taxon>
        <taxon>Bacillota</taxon>
        <taxon>Bacilli</taxon>
        <taxon>Bacillales</taxon>
        <taxon>Staphylococcaceae</taxon>
        <taxon>Staphylococcus</taxon>
    </lineage>
</organism>
<dbReference type="SUPFAM" id="SSF56112">
    <property type="entry name" value="Protein kinase-like (PK-like)"/>
    <property type="match status" value="1"/>
</dbReference>
<dbReference type="AlphaFoldDB" id="A0A418JH70"/>
<evidence type="ECO:0000313" key="2">
    <source>
        <dbReference type="EMBL" id="RIO44145.1"/>
    </source>
</evidence>
<comment type="caution">
    <text evidence="2">The sequence shown here is derived from an EMBL/GenBank/DDBJ whole genome shotgun (WGS) entry which is preliminary data.</text>
</comment>
<dbReference type="Gene3D" id="3.30.200.20">
    <property type="entry name" value="Phosphorylase Kinase, domain 1"/>
    <property type="match status" value="1"/>
</dbReference>
<comment type="similarity">
    <text evidence="1">Belongs to the fructosamine kinase family.</text>
</comment>
<dbReference type="Pfam" id="PF03881">
    <property type="entry name" value="Fructosamin_kin"/>
    <property type="match status" value="1"/>
</dbReference>
<dbReference type="Gene3D" id="3.90.1200.10">
    <property type="match status" value="1"/>
</dbReference>